<dbReference type="InterPro" id="IPR006115">
    <property type="entry name" value="6PGDH_NADP-bd"/>
</dbReference>
<dbReference type="SUPFAM" id="SSF51735">
    <property type="entry name" value="NAD(P)-binding Rossmann-fold domains"/>
    <property type="match status" value="1"/>
</dbReference>
<dbReference type="Gene3D" id="1.10.1040.10">
    <property type="entry name" value="N-(1-d-carboxylethyl)-l-norvaline Dehydrogenase, domain 2"/>
    <property type="match status" value="1"/>
</dbReference>
<dbReference type="STRING" id="3641.A0A061DZB5"/>
<dbReference type="eggNOG" id="KOG1187">
    <property type="taxonomic scope" value="Eukaryota"/>
</dbReference>
<dbReference type="InterPro" id="IPR036291">
    <property type="entry name" value="NAD(P)-bd_dom_sf"/>
</dbReference>
<evidence type="ECO:0000313" key="3">
    <source>
        <dbReference type="EMBL" id="EOX98060.1"/>
    </source>
</evidence>
<dbReference type="AlphaFoldDB" id="A0A061DZB5"/>
<dbReference type="GO" id="GO:0050661">
    <property type="term" value="F:NADP binding"/>
    <property type="evidence" value="ECO:0007669"/>
    <property type="project" value="InterPro"/>
</dbReference>
<dbReference type="Gene3D" id="3.30.200.20">
    <property type="entry name" value="Phosphorylase Kinase, domain 1"/>
    <property type="match status" value="1"/>
</dbReference>
<evidence type="ECO:0000313" key="4">
    <source>
        <dbReference type="Proteomes" id="UP000026915"/>
    </source>
</evidence>
<evidence type="ECO:0000256" key="1">
    <source>
        <dbReference type="SAM" id="MobiDB-lite"/>
    </source>
</evidence>
<name>A0A061DZB5_THECC</name>
<gene>
    <name evidence="3" type="ORF">TCM_006910</name>
</gene>
<dbReference type="InterPro" id="IPR001245">
    <property type="entry name" value="Ser-Thr/Tyr_kinase_cat_dom"/>
</dbReference>
<dbReference type="SUPFAM" id="SSF48179">
    <property type="entry name" value="6-phosphogluconate dehydrogenase C-terminal domain-like"/>
    <property type="match status" value="1"/>
</dbReference>
<dbReference type="Gramene" id="EOX98060">
    <property type="protein sequence ID" value="EOX98060"/>
    <property type="gene ID" value="TCM_006910"/>
</dbReference>
<dbReference type="GO" id="GO:0016616">
    <property type="term" value="F:oxidoreductase activity, acting on the CH-OH group of donors, NAD or NADP as acceptor"/>
    <property type="evidence" value="ECO:0007669"/>
    <property type="project" value="UniProtKB-ARBA"/>
</dbReference>
<dbReference type="InParanoid" id="A0A061DZB5"/>
<dbReference type="HOGENOM" id="CLU_017419_0_0_1"/>
<dbReference type="Pfam" id="PF03446">
    <property type="entry name" value="NAD_binding_2"/>
    <property type="match status" value="1"/>
</dbReference>
<dbReference type="GO" id="GO:0016787">
    <property type="term" value="F:hydrolase activity"/>
    <property type="evidence" value="ECO:0007669"/>
    <property type="project" value="UniProtKB-KW"/>
</dbReference>
<protein>
    <submittedName>
        <fullName evidence="3">Kinase protein with adenine nucleotide alpha hydrolases-like domain, putative isoform 1</fullName>
    </submittedName>
</protein>
<dbReference type="InterPro" id="IPR000719">
    <property type="entry name" value="Prot_kinase_dom"/>
</dbReference>
<feature type="domain" description="Protein kinase" evidence="2">
    <location>
        <begin position="566"/>
        <end position="839"/>
    </location>
</feature>
<dbReference type="OMA" id="WYPLSWR"/>
<dbReference type="InterPro" id="IPR014729">
    <property type="entry name" value="Rossmann-like_a/b/a_fold"/>
</dbReference>
<dbReference type="EMBL" id="CM001880">
    <property type="protein sequence ID" value="EOX98060.1"/>
    <property type="molecule type" value="Genomic_DNA"/>
</dbReference>
<dbReference type="PANTHER" id="PTHR43060">
    <property type="entry name" value="3-HYDROXYISOBUTYRATE DEHYDROGENASE-LIKE 1, MITOCHONDRIAL-RELATED"/>
    <property type="match status" value="1"/>
</dbReference>
<dbReference type="InterPro" id="IPR029154">
    <property type="entry name" value="HIBADH-like_NADP-bd"/>
</dbReference>
<dbReference type="Gene3D" id="3.40.50.620">
    <property type="entry name" value="HUPs"/>
    <property type="match status" value="1"/>
</dbReference>
<dbReference type="InterPro" id="IPR013328">
    <property type="entry name" value="6PGD_dom2"/>
</dbReference>
<feature type="region of interest" description="Disordered" evidence="1">
    <location>
        <begin position="500"/>
        <end position="547"/>
    </location>
</feature>
<dbReference type="PANTHER" id="PTHR43060:SF13">
    <property type="entry name" value="3-HYDROXYISOBUTYRATE DEHYDROGENASE-LIKE 2, MITOCHONDRIAL-RELATED"/>
    <property type="match status" value="1"/>
</dbReference>
<organism evidence="3 4">
    <name type="scientific">Theobroma cacao</name>
    <name type="common">Cacao</name>
    <name type="synonym">Cocoa</name>
    <dbReference type="NCBI Taxonomy" id="3641"/>
    <lineage>
        <taxon>Eukaryota</taxon>
        <taxon>Viridiplantae</taxon>
        <taxon>Streptophyta</taxon>
        <taxon>Embryophyta</taxon>
        <taxon>Tracheophyta</taxon>
        <taxon>Spermatophyta</taxon>
        <taxon>Magnoliopsida</taxon>
        <taxon>eudicotyledons</taxon>
        <taxon>Gunneridae</taxon>
        <taxon>Pentapetalae</taxon>
        <taxon>rosids</taxon>
        <taxon>malvids</taxon>
        <taxon>Malvales</taxon>
        <taxon>Malvaceae</taxon>
        <taxon>Byttnerioideae</taxon>
        <taxon>Theobroma</taxon>
    </lineage>
</organism>
<reference evidence="3 4" key="1">
    <citation type="journal article" date="2013" name="Genome Biol.">
        <title>The genome sequence of the most widely cultivated cacao type and its use to identify candidate genes regulating pod color.</title>
        <authorList>
            <person name="Motamayor J.C."/>
            <person name="Mockaitis K."/>
            <person name="Schmutz J."/>
            <person name="Haiminen N."/>
            <person name="Iii D.L."/>
            <person name="Cornejo O."/>
            <person name="Findley S.D."/>
            <person name="Zheng P."/>
            <person name="Utro F."/>
            <person name="Royaert S."/>
            <person name="Saski C."/>
            <person name="Jenkins J."/>
            <person name="Podicheti R."/>
            <person name="Zhao M."/>
            <person name="Scheffler B.E."/>
            <person name="Stack J.C."/>
            <person name="Feltus F.A."/>
            <person name="Mustiga G.M."/>
            <person name="Amores F."/>
            <person name="Phillips W."/>
            <person name="Marelli J.P."/>
            <person name="May G.D."/>
            <person name="Shapiro H."/>
            <person name="Ma J."/>
            <person name="Bustamante C.D."/>
            <person name="Schnell R.J."/>
            <person name="Main D."/>
            <person name="Gilbert D."/>
            <person name="Parida L."/>
            <person name="Kuhn D.N."/>
        </authorList>
    </citation>
    <scope>NUCLEOTIDE SEQUENCE [LARGE SCALE GENOMIC DNA]</scope>
    <source>
        <strain evidence="4">cv. Matina 1-6</strain>
    </source>
</reference>
<dbReference type="Pfam" id="PF14833">
    <property type="entry name" value="NAD_binding_11"/>
    <property type="match status" value="1"/>
</dbReference>
<dbReference type="GO" id="GO:0005524">
    <property type="term" value="F:ATP binding"/>
    <property type="evidence" value="ECO:0007669"/>
    <property type="project" value="InterPro"/>
</dbReference>
<dbReference type="Pfam" id="PF07714">
    <property type="entry name" value="PK_Tyr_Ser-Thr"/>
    <property type="match status" value="1"/>
</dbReference>
<feature type="compositionally biased region" description="Polar residues" evidence="1">
    <location>
        <begin position="519"/>
        <end position="532"/>
    </location>
</feature>
<accession>A0A061DZB5</accession>
<dbReference type="Gene3D" id="1.10.510.10">
    <property type="entry name" value="Transferase(Phosphotransferase) domain 1"/>
    <property type="match status" value="1"/>
</dbReference>
<dbReference type="SUPFAM" id="SSF56112">
    <property type="entry name" value="Protein kinase-like (PK-like)"/>
    <property type="match status" value="1"/>
</dbReference>
<proteinExistence type="predicted"/>
<keyword evidence="3" id="KW-0418">Kinase</keyword>
<dbReference type="Gene3D" id="3.40.50.720">
    <property type="entry name" value="NAD(P)-binding Rossmann-like Domain"/>
    <property type="match status" value="1"/>
</dbReference>
<dbReference type="GO" id="GO:0051287">
    <property type="term" value="F:NAD binding"/>
    <property type="evidence" value="ECO:0007669"/>
    <property type="project" value="InterPro"/>
</dbReference>
<dbReference type="InterPro" id="IPR011009">
    <property type="entry name" value="Kinase-like_dom_sf"/>
</dbReference>
<dbReference type="PROSITE" id="PS50011">
    <property type="entry name" value="PROTEIN_KINASE_DOM"/>
    <property type="match status" value="1"/>
</dbReference>
<keyword evidence="3" id="KW-0808">Transferase</keyword>
<dbReference type="InterPro" id="IPR008927">
    <property type="entry name" value="6-PGluconate_DH-like_C_sf"/>
</dbReference>
<keyword evidence="4" id="KW-1185">Reference proteome</keyword>
<keyword evidence="3" id="KW-0378">Hydrolase</keyword>
<dbReference type="GO" id="GO:0004672">
    <property type="term" value="F:protein kinase activity"/>
    <property type="evidence" value="ECO:0007669"/>
    <property type="project" value="InterPro"/>
</dbReference>
<sequence>METPYRQPISPTQTRLGWIGTGIMGAPMASRLISAGYSLIIYTRTQSKALSLQSLGARIVNSPRVVAQHSDVVFTMVGNSKDVRSVVLESNGILSGLNPGGVIVDMTSSHPALARVIFSAARAKGCWSVDAPVSGADAGAREGTLAIFAGGDPDIVSWLKPLFDIMGRVTYMGEAGCGQSCKLANQITGSAVLVGLSEGLVFAERAGLDLKQFLDAVRGGAAGSKLMELFGEKMIERDFRPGGFAEYLVKDLGMALDMLEEGTEDERVTALPGAALTKQLFAGMVANGDAKLGLQGLITVIERINGKFTGTKLPAKIKKMVSQTDSATRESVIVVMDANRNKGMVDVVDWALKHVVRPKDTVIVVGVLADIRKKNSSCFPINMGINIYGILEKLEFSSGHPEAKPRELGEEIERKREQCQANLQPFYRRCKRNEVKLEVKLAAGLCPNEITLKEAENSNTRWIVLDSHLKEHKLYIYWHVGCNVAVMKGKDVATLMLSRASKPDSSPASCETADDETCPDNQPLNDQKNGDQNPVEEGESSIPPPPKGPCWYPLQWRAGFPRHFSLSEIEVITNGFADTIYGKEYYEGVLQNTHVIVKSFEDDERFWSMLAILLRLRHRNVMNIVGYCCTRTNRLLIHDYPSLGNIEMNLQCVTSASNLSWTTRWYTAIEIGCSLRYLHEECPDGPIVHQSVCSTNIFYAHGYSAMLGNFITAKSLKDVPCNGKSTVKRLNLEEDKCLSMDLHDYGMFLVELITGKITNRFPHESEGQSLIDWALPLLESGSLNQVMDPRLTDKDDDSRVVQYMARAALLCLKNDLGHRLSISEVLAVVRGKQIAVLWF</sequence>
<dbReference type="eggNOG" id="KOG0409">
    <property type="taxonomic scope" value="Eukaryota"/>
</dbReference>
<evidence type="ECO:0000259" key="2">
    <source>
        <dbReference type="PROSITE" id="PS50011"/>
    </source>
</evidence>
<dbReference type="Proteomes" id="UP000026915">
    <property type="component" value="Chromosome 2"/>
</dbReference>